<proteinExistence type="predicted"/>
<protein>
    <submittedName>
        <fullName evidence="2">Uncharacterized protein</fullName>
    </submittedName>
</protein>
<dbReference type="AlphaFoldDB" id="A0A849KTS1"/>
<feature type="region of interest" description="Disordered" evidence="1">
    <location>
        <begin position="1"/>
        <end position="20"/>
    </location>
</feature>
<evidence type="ECO:0000313" key="3">
    <source>
        <dbReference type="Proteomes" id="UP000574931"/>
    </source>
</evidence>
<name>A0A849KTS1_9HYPH</name>
<dbReference type="Proteomes" id="UP000574931">
    <property type="component" value="Unassembled WGS sequence"/>
</dbReference>
<dbReference type="RefSeq" id="WP_167836119.1">
    <property type="nucleotide sequence ID" value="NZ_JABFCY010000006.1"/>
</dbReference>
<keyword evidence="3" id="KW-1185">Reference proteome</keyword>
<dbReference type="EMBL" id="JABFCY010000006">
    <property type="protein sequence ID" value="NNU60844.1"/>
    <property type="molecule type" value="Genomic_DNA"/>
</dbReference>
<reference evidence="2 3" key="1">
    <citation type="submission" date="2020-05" db="EMBL/GenBank/DDBJ databases">
        <title>Draft Genome Sequence of Ochrobactrum soli Isolated from Stable Fly Gut.</title>
        <authorList>
            <person name="Pileggi M.T."/>
            <person name="Vazhakkala L.J."/>
            <person name="Wong C.N."/>
        </authorList>
    </citation>
    <scope>NUCLEOTIDE SEQUENCE [LARGE SCALE GENOMIC DNA]</scope>
    <source>
        <strain evidence="2 3">MTP-C0764</strain>
    </source>
</reference>
<sequence>MLSGWTDVGGGDLAEDHISDTGISGFTRCCRMTGNGQDDHHANHRGP</sequence>
<accession>A0A849KTS1</accession>
<comment type="caution">
    <text evidence="2">The sequence shown here is derived from an EMBL/GenBank/DDBJ whole genome shotgun (WGS) entry which is preliminary data.</text>
</comment>
<gene>
    <name evidence="2" type="ORF">HKX02_11310</name>
</gene>
<evidence type="ECO:0000256" key="1">
    <source>
        <dbReference type="SAM" id="MobiDB-lite"/>
    </source>
</evidence>
<organism evidence="2 3">
    <name type="scientific">Ochrobactrum soli</name>
    <dbReference type="NCBI Taxonomy" id="2448455"/>
    <lineage>
        <taxon>Bacteria</taxon>
        <taxon>Pseudomonadati</taxon>
        <taxon>Pseudomonadota</taxon>
        <taxon>Alphaproteobacteria</taxon>
        <taxon>Hyphomicrobiales</taxon>
        <taxon>Brucellaceae</taxon>
        <taxon>Brucella/Ochrobactrum group</taxon>
        <taxon>Ochrobactrum</taxon>
    </lineage>
</organism>
<evidence type="ECO:0000313" key="2">
    <source>
        <dbReference type="EMBL" id="NNU60844.1"/>
    </source>
</evidence>